<evidence type="ECO:0000256" key="1">
    <source>
        <dbReference type="SAM" id="MobiDB-lite"/>
    </source>
</evidence>
<feature type="compositionally biased region" description="Polar residues" evidence="1">
    <location>
        <begin position="410"/>
        <end position="419"/>
    </location>
</feature>
<accession>A0ABR1LBE4</accession>
<feature type="compositionally biased region" description="Polar residues" evidence="1">
    <location>
        <begin position="619"/>
        <end position="630"/>
    </location>
</feature>
<keyword evidence="3" id="KW-1185">Reference proteome</keyword>
<protein>
    <submittedName>
        <fullName evidence="2">Uncharacterized protein</fullName>
    </submittedName>
</protein>
<name>A0ABR1LBE4_9PEZI</name>
<sequence>MTLGEAESGASKAGSQSEDLSRQWMPRMPTGSSRVVFHITSLHSSSSILDAHKACCKHFHFQIPAAKTNPRSGPLQPSTPHLHVRLNHRSLSQTLIDRATHFQSTMAPRFKGHAGFDFKLFGLDGAIELLDMIGHDPKQFQGIRSLYVGVTVEGLDEYVDDMLAAALNMISPGNVPHSLERLKVSIAGIDYMEMHAESICSPAASRHAPYQSIMYNRDPPASLLESPGVVHYKSERAFIRALLNIRGVQRVEVEGPMPAELKKRIGACLTTRPGYKVRSWKGEQSAFRTDAEIGWGLWVASMQSRDEALDNTVGPDGVELVDTTALHHGLDVSFHVSLPVPPSPRPEDDRTIWNKPPFRFPSPPCANDNDDEDEDNEDDEDEDNENDAASAPRRRACAAIATTYAEESQDSFGSSITSDPQDDDFIPDTSSPIKSSPLKRRSSTPMAADWQKRLCTRLRPPPRGGSLSSAALDAYDAKRALGFPASPAGTLHRVNYAAAAALSIDDSDFGRRCDDVEPSKRMTWFRGNRRAGQRQWVLPTSRGAKVSVARRVEREGRRHIVAARRSAEGDGEIEGSRDEDDVEEEVLSDVSNSSAREGDSPPDAAAAAAAADAAKRPLRSTTNKQRQIPVSEQEDGDDDLEAATRTPNIDVDVDMEDVD</sequence>
<evidence type="ECO:0000313" key="2">
    <source>
        <dbReference type="EMBL" id="KAK7532557.1"/>
    </source>
</evidence>
<dbReference type="EMBL" id="JBBPDW010000051">
    <property type="protein sequence ID" value="KAK7532557.1"/>
    <property type="molecule type" value="Genomic_DNA"/>
</dbReference>
<feature type="region of interest" description="Disordered" evidence="1">
    <location>
        <begin position="1"/>
        <end position="25"/>
    </location>
</feature>
<feature type="compositionally biased region" description="Acidic residues" evidence="1">
    <location>
        <begin position="569"/>
        <end position="587"/>
    </location>
</feature>
<organism evidence="2 3">
    <name type="scientific">Phyllosticta citricarpa</name>
    <dbReference type="NCBI Taxonomy" id="55181"/>
    <lineage>
        <taxon>Eukaryota</taxon>
        <taxon>Fungi</taxon>
        <taxon>Dikarya</taxon>
        <taxon>Ascomycota</taxon>
        <taxon>Pezizomycotina</taxon>
        <taxon>Dothideomycetes</taxon>
        <taxon>Dothideomycetes incertae sedis</taxon>
        <taxon>Botryosphaeriales</taxon>
        <taxon>Phyllostictaceae</taxon>
        <taxon>Phyllosticta</taxon>
    </lineage>
</organism>
<feature type="compositionally biased region" description="Acidic residues" evidence="1">
    <location>
        <begin position="632"/>
        <end position="641"/>
    </location>
</feature>
<feature type="compositionally biased region" description="Low complexity" evidence="1">
    <location>
        <begin position="603"/>
        <end position="612"/>
    </location>
</feature>
<comment type="caution">
    <text evidence="2">The sequence shown here is derived from an EMBL/GenBank/DDBJ whole genome shotgun (WGS) entry which is preliminary data.</text>
</comment>
<feature type="region of interest" description="Disordered" evidence="1">
    <location>
        <begin position="562"/>
        <end position="659"/>
    </location>
</feature>
<feature type="region of interest" description="Disordered" evidence="1">
    <location>
        <begin position="336"/>
        <end position="449"/>
    </location>
</feature>
<feature type="compositionally biased region" description="Acidic residues" evidence="1">
    <location>
        <begin position="368"/>
        <end position="386"/>
    </location>
</feature>
<reference evidence="2 3" key="1">
    <citation type="submission" date="2024-04" db="EMBL/GenBank/DDBJ databases">
        <title>Phyllosticta paracitricarpa is synonymous to the EU quarantine fungus P. citricarpa based on phylogenomic analyses.</title>
        <authorList>
            <consortium name="Lawrence Berkeley National Laboratory"/>
            <person name="Van Ingen-Buijs V.A."/>
            <person name="Van Westerhoven A.C."/>
            <person name="Haridas S."/>
            <person name="Skiadas P."/>
            <person name="Martin F."/>
            <person name="Groenewald J.Z."/>
            <person name="Crous P.W."/>
            <person name="Seidl M.F."/>
        </authorList>
    </citation>
    <scope>NUCLEOTIDE SEQUENCE [LARGE SCALE GENOMIC DNA]</scope>
    <source>
        <strain evidence="2 3">CBS 122670</strain>
    </source>
</reference>
<dbReference type="Proteomes" id="UP001365128">
    <property type="component" value="Unassembled WGS sequence"/>
</dbReference>
<feature type="compositionally biased region" description="Low complexity" evidence="1">
    <location>
        <begin position="387"/>
        <end position="401"/>
    </location>
</feature>
<evidence type="ECO:0000313" key="3">
    <source>
        <dbReference type="Proteomes" id="UP001365128"/>
    </source>
</evidence>
<gene>
    <name evidence="2" type="ORF">IWX46DRAFT_356379</name>
</gene>
<proteinExistence type="predicted"/>